<feature type="region of interest" description="Disordered" evidence="1">
    <location>
        <begin position="162"/>
        <end position="212"/>
    </location>
</feature>
<proteinExistence type="predicted"/>
<keyword evidence="5" id="KW-1185">Reference proteome</keyword>
<name>A0ABU2SDI7_9ACTN</name>
<keyword evidence="2" id="KW-0812">Transmembrane</keyword>
<dbReference type="RefSeq" id="WP_311621145.1">
    <property type="nucleotide sequence ID" value="NZ_JAVREV010000024.1"/>
</dbReference>
<dbReference type="PANTHER" id="PTHR36834:SF1">
    <property type="entry name" value="INTEGRAL MEMBRANE PROTEIN"/>
    <property type="match status" value="1"/>
</dbReference>
<dbReference type="Pfam" id="PF04892">
    <property type="entry name" value="VanZ"/>
    <property type="match status" value="1"/>
</dbReference>
<evidence type="ECO:0000313" key="5">
    <source>
        <dbReference type="Proteomes" id="UP001183615"/>
    </source>
</evidence>
<dbReference type="InterPro" id="IPR006976">
    <property type="entry name" value="VanZ-like"/>
</dbReference>
<accession>A0ABU2SDI7</accession>
<organism evidence="4 5">
    <name type="scientific">Streptomyces johnsoniae</name>
    <dbReference type="NCBI Taxonomy" id="3075532"/>
    <lineage>
        <taxon>Bacteria</taxon>
        <taxon>Bacillati</taxon>
        <taxon>Actinomycetota</taxon>
        <taxon>Actinomycetes</taxon>
        <taxon>Kitasatosporales</taxon>
        <taxon>Streptomycetaceae</taxon>
        <taxon>Streptomyces</taxon>
    </lineage>
</organism>
<dbReference type="PANTHER" id="PTHR36834">
    <property type="entry name" value="MEMBRANE PROTEIN-RELATED"/>
    <property type="match status" value="1"/>
</dbReference>
<evidence type="ECO:0000313" key="4">
    <source>
        <dbReference type="EMBL" id="MDT0447025.1"/>
    </source>
</evidence>
<evidence type="ECO:0000256" key="2">
    <source>
        <dbReference type="SAM" id="Phobius"/>
    </source>
</evidence>
<feature type="transmembrane region" description="Helical" evidence="2">
    <location>
        <begin position="19"/>
        <end position="37"/>
    </location>
</feature>
<keyword evidence="2" id="KW-0472">Membrane</keyword>
<dbReference type="EMBL" id="JAVREV010000024">
    <property type="protein sequence ID" value="MDT0447025.1"/>
    <property type="molecule type" value="Genomic_DNA"/>
</dbReference>
<evidence type="ECO:0000256" key="1">
    <source>
        <dbReference type="SAM" id="MobiDB-lite"/>
    </source>
</evidence>
<reference evidence="5" key="1">
    <citation type="submission" date="2023-07" db="EMBL/GenBank/DDBJ databases">
        <title>30 novel species of actinomycetes from the DSMZ collection.</title>
        <authorList>
            <person name="Nouioui I."/>
        </authorList>
    </citation>
    <scope>NUCLEOTIDE SEQUENCE [LARGE SCALE GENOMIC DNA]</scope>
    <source>
        <strain evidence="5">DSM 41886</strain>
    </source>
</reference>
<feature type="domain" description="VanZ-like" evidence="3">
    <location>
        <begin position="26"/>
        <end position="145"/>
    </location>
</feature>
<comment type="caution">
    <text evidence="4">The sequence shown here is derived from an EMBL/GenBank/DDBJ whole genome shotgun (WGS) entry which is preliminary data.</text>
</comment>
<evidence type="ECO:0000259" key="3">
    <source>
        <dbReference type="Pfam" id="PF04892"/>
    </source>
</evidence>
<protein>
    <submittedName>
        <fullName evidence="4">VanZ family protein</fullName>
    </submittedName>
</protein>
<sequence>MQHHPAGSPEPGAGPRLRVAALALLTVYVIAIAWLALRPLEVLWVSPANVEPFATIRADIDRGPEEAVRTIGAGMLRLVPLGVLLPLLGRYLGGTRFASLARTVFAGGMISLILEYLQSLVPSRVADVDSIILNTFGIAVAHQLAYGRLRALVFHEPRPTPRRPVARRLSPRAAAAPEQHFHQARRVRTGPRVWAAPGPADRDAPALSSFRG</sequence>
<gene>
    <name evidence="4" type="ORF">RM779_31185</name>
</gene>
<keyword evidence="2" id="KW-1133">Transmembrane helix</keyword>
<dbReference type="InterPro" id="IPR053150">
    <property type="entry name" value="Teicoplanin_resist-assoc"/>
</dbReference>
<dbReference type="Proteomes" id="UP001183615">
    <property type="component" value="Unassembled WGS sequence"/>
</dbReference>